<evidence type="ECO:0000256" key="11">
    <source>
        <dbReference type="ARBA" id="ARBA00023027"/>
    </source>
</evidence>
<dbReference type="PANTHER" id="PTHR43507">
    <property type="entry name" value="NADH-UBIQUINONE OXIDOREDUCTASE CHAIN 4"/>
    <property type="match status" value="1"/>
</dbReference>
<keyword evidence="12 16" id="KW-0830">Ubiquinone</keyword>
<feature type="transmembrane region" description="Helical" evidence="16">
    <location>
        <begin position="186"/>
        <end position="207"/>
    </location>
</feature>
<dbReference type="InterPro" id="IPR001750">
    <property type="entry name" value="ND/Mrp_TM"/>
</dbReference>
<proteinExistence type="inferred from homology"/>
<feature type="transmembrane region" description="Helical" evidence="16">
    <location>
        <begin position="58"/>
        <end position="81"/>
    </location>
</feature>
<geneLocation type="mitochondrion" evidence="18"/>
<accession>A0A1B4WR33</accession>
<keyword evidence="14 16" id="KW-0472">Membrane</keyword>
<feature type="transmembrane region" description="Helical" evidence="16">
    <location>
        <begin position="144"/>
        <end position="166"/>
    </location>
</feature>
<keyword evidence="11 16" id="KW-0520">NAD</keyword>
<name>A0A1B4WR33_9BIVA</name>
<dbReference type="GO" id="GO:0008137">
    <property type="term" value="F:NADH dehydrogenase (ubiquinone) activity"/>
    <property type="evidence" value="ECO:0007669"/>
    <property type="project" value="UniProtKB-UniRule"/>
</dbReference>
<evidence type="ECO:0000256" key="12">
    <source>
        <dbReference type="ARBA" id="ARBA00023075"/>
    </source>
</evidence>
<evidence type="ECO:0000256" key="8">
    <source>
        <dbReference type="ARBA" id="ARBA00022967"/>
    </source>
</evidence>
<dbReference type="GO" id="GO:0015990">
    <property type="term" value="P:electron transport coupled proton transport"/>
    <property type="evidence" value="ECO:0007669"/>
    <property type="project" value="TreeGrafter"/>
</dbReference>
<gene>
    <name evidence="18" type="primary">ND4</name>
</gene>
<evidence type="ECO:0000256" key="16">
    <source>
        <dbReference type="RuleBase" id="RU003297"/>
    </source>
</evidence>
<dbReference type="EC" id="7.1.1.2" evidence="3 16"/>
<evidence type="ECO:0000256" key="13">
    <source>
        <dbReference type="ARBA" id="ARBA00023128"/>
    </source>
</evidence>
<evidence type="ECO:0000256" key="1">
    <source>
        <dbReference type="ARBA" id="ARBA00004225"/>
    </source>
</evidence>
<dbReference type="PANTHER" id="PTHR43507:SF20">
    <property type="entry name" value="NADH-UBIQUINONE OXIDOREDUCTASE CHAIN 4"/>
    <property type="match status" value="1"/>
</dbReference>
<evidence type="ECO:0000256" key="3">
    <source>
        <dbReference type="ARBA" id="ARBA00012944"/>
    </source>
</evidence>
<dbReference type="InterPro" id="IPR003918">
    <property type="entry name" value="NADH_UbQ_OxRdtase"/>
</dbReference>
<dbReference type="Pfam" id="PF00361">
    <property type="entry name" value="Proton_antipo_M"/>
    <property type="match status" value="1"/>
</dbReference>
<evidence type="ECO:0000259" key="17">
    <source>
        <dbReference type="Pfam" id="PF00361"/>
    </source>
</evidence>
<feature type="transmembrane region" description="Helical" evidence="16">
    <location>
        <begin position="252"/>
        <end position="273"/>
    </location>
</feature>
<keyword evidence="8" id="KW-1278">Translocase</keyword>
<dbReference type="GO" id="GO:0048039">
    <property type="term" value="F:ubiquinone binding"/>
    <property type="evidence" value="ECO:0007669"/>
    <property type="project" value="TreeGrafter"/>
</dbReference>
<keyword evidence="5 16" id="KW-0813">Transport</keyword>
<feature type="transmembrane region" description="Helical" evidence="16">
    <location>
        <begin position="429"/>
        <end position="447"/>
    </location>
</feature>
<dbReference type="GO" id="GO:0003954">
    <property type="term" value="F:NADH dehydrogenase activity"/>
    <property type="evidence" value="ECO:0007669"/>
    <property type="project" value="TreeGrafter"/>
</dbReference>
<dbReference type="GO" id="GO:0042773">
    <property type="term" value="P:ATP synthesis coupled electron transport"/>
    <property type="evidence" value="ECO:0007669"/>
    <property type="project" value="InterPro"/>
</dbReference>
<evidence type="ECO:0000256" key="2">
    <source>
        <dbReference type="ARBA" id="ARBA00009025"/>
    </source>
</evidence>
<comment type="function">
    <text evidence="16">Core subunit of the mitochondrial membrane respiratory chain NADH dehydrogenase (Complex I) which catalyzes electron transfer from NADH through the respiratory chain, using ubiquinone as an electron acceptor. Essential for the catalytic activity and assembly of complex I.</text>
</comment>
<dbReference type="GO" id="GO:0031966">
    <property type="term" value="C:mitochondrial membrane"/>
    <property type="evidence" value="ECO:0007669"/>
    <property type="project" value="UniProtKB-SubCell"/>
</dbReference>
<feature type="transmembrane region" description="Helical" evidence="16">
    <location>
        <begin position="306"/>
        <end position="332"/>
    </location>
</feature>
<organism evidence="18">
    <name type="scientific">Phreagena okutanii</name>
    <dbReference type="NCBI Taxonomy" id="1298646"/>
    <lineage>
        <taxon>Eukaryota</taxon>
        <taxon>Metazoa</taxon>
        <taxon>Spiralia</taxon>
        <taxon>Lophotrochozoa</taxon>
        <taxon>Mollusca</taxon>
        <taxon>Bivalvia</taxon>
        <taxon>Autobranchia</taxon>
        <taxon>Heteroconchia</taxon>
        <taxon>Euheterodonta</taxon>
        <taxon>Imparidentia</taxon>
        <taxon>Neoheterodontei</taxon>
        <taxon>Venerida</taxon>
        <taxon>Glossoidea</taxon>
        <taxon>Vesicomyidae</taxon>
        <taxon>Phreagena</taxon>
    </lineage>
</organism>
<evidence type="ECO:0000256" key="5">
    <source>
        <dbReference type="ARBA" id="ARBA00022448"/>
    </source>
</evidence>
<dbReference type="PRINTS" id="PR01437">
    <property type="entry name" value="NUOXDRDTASE4"/>
</dbReference>
<reference evidence="18" key="1">
    <citation type="journal article" date="2017" name="Mar. Genomics">
        <title>Updated mitochondrial phylogeny of Pteriomorph and Heterodont Bivalvia, including deep-sea chemosymbiotic Bathymodiolus mussels, vesicomyid clams and the thyasirid clam Conchocele cf. bisecta.</title>
        <authorList>
            <person name="Ozawa G."/>
            <person name="Shimamura S."/>
            <person name="Takaki Y."/>
            <person name="Yokobori S."/>
            <person name="Ohara Y."/>
            <person name="Takishita K."/>
            <person name="Maruyama T."/>
            <person name="Fujikura K."/>
            <person name="Yoshida T."/>
        </authorList>
    </citation>
    <scope>NUCLEOTIDE SEQUENCE</scope>
</reference>
<dbReference type="AlphaFoldDB" id="A0A1B4WR33"/>
<sequence>MGGIMGTVISCSAAYCIPNSGILGSVAWGFSSVFIVLDLVGLSWFYCMVSGWMGFDGVSLLMAMLVILVPMMSLVSSVGDYKFSDMMSNGKDMSEVIYLISLVCIIFFLMSNWMDFYFFFEFSLLPTFWLILKWGYQPERLQAGVLMLMYTVCGSLPLLVVILSIWNESFTDSFLLMKLMSGNWGYFQSWVCILALLGFLIKLPVYLVHGWLPKAHVEAPLSGSMILAGILLKLGGYGLFRFVWVFEMGMSGVLMFIVMMSLWGGFMSGLYCLTQSDLKALIAYSSISHMALGLGGILSFYECGKMAGMCLFFAHGLCSPALFSLAASVYDWSHSRSVLLSKGILRVFPLFSVFWFLMCIVNMGIPPSLNFFSEIFCVGSLVYLSVFFVVPLAFMCLFTGVYCMFLYSVVNHGACSEMVKPMFNLSERYLYSLVYSLSILMGGFLFLSCFMM</sequence>
<evidence type="ECO:0000256" key="4">
    <source>
        <dbReference type="ARBA" id="ARBA00021006"/>
    </source>
</evidence>
<feature type="transmembrane region" description="Helical" evidence="16">
    <location>
        <begin position="21"/>
        <end position="46"/>
    </location>
</feature>
<keyword evidence="10 16" id="KW-1133">Transmembrane helix</keyword>
<feature type="domain" description="NADH:quinone oxidoreductase/Mrp antiporter transmembrane" evidence="17">
    <location>
        <begin position="112"/>
        <end position="394"/>
    </location>
</feature>
<comment type="catalytic activity">
    <reaction evidence="15 16">
        <text>a ubiquinone + NADH + 5 H(+)(in) = a ubiquinol + NAD(+) + 4 H(+)(out)</text>
        <dbReference type="Rhea" id="RHEA:29091"/>
        <dbReference type="Rhea" id="RHEA-COMP:9565"/>
        <dbReference type="Rhea" id="RHEA-COMP:9566"/>
        <dbReference type="ChEBI" id="CHEBI:15378"/>
        <dbReference type="ChEBI" id="CHEBI:16389"/>
        <dbReference type="ChEBI" id="CHEBI:17976"/>
        <dbReference type="ChEBI" id="CHEBI:57540"/>
        <dbReference type="ChEBI" id="CHEBI:57945"/>
        <dbReference type="EC" id="7.1.1.2"/>
    </reaction>
</comment>
<comment type="subcellular location">
    <subcellularLocation>
        <location evidence="1 16">Mitochondrion membrane</location>
        <topology evidence="1 16">Multi-pass membrane protein</topology>
    </subcellularLocation>
</comment>
<protein>
    <recommendedName>
        <fullName evidence="4 16">NADH-ubiquinone oxidoreductase chain 4</fullName>
        <ecNumber evidence="3 16">7.1.1.2</ecNumber>
    </recommendedName>
</protein>
<feature type="transmembrane region" description="Helical" evidence="16">
    <location>
        <begin position="280"/>
        <end position="300"/>
    </location>
</feature>
<evidence type="ECO:0000256" key="10">
    <source>
        <dbReference type="ARBA" id="ARBA00022989"/>
    </source>
</evidence>
<keyword evidence="9 16" id="KW-0249">Electron transport</keyword>
<feature type="transmembrane region" description="Helical" evidence="16">
    <location>
        <begin position="344"/>
        <end position="365"/>
    </location>
</feature>
<feature type="transmembrane region" description="Helical" evidence="16">
    <location>
        <begin position="93"/>
        <end position="110"/>
    </location>
</feature>
<evidence type="ECO:0000256" key="15">
    <source>
        <dbReference type="ARBA" id="ARBA00049551"/>
    </source>
</evidence>
<feature type="transmembrane region" description="Helical" evidence="16">
    <location>
        <begin position="385"/>
        <end position="409"/>
    </location>
</feature>
<evidence type="ECO:0000256" key="7">
    <source>
        <dbReference type="ARBA" id="ARBA00022692"/>
    </source>
</evidence>
<dbReference type="EMBL" id="AP014555">
    <property type="protein sequence ID" value="BAV25017.1"/>
    <property type="molecule type" value="Genomic_DNA"/>
</dbReference>
<evidence type="ECO:0000256" key="14">
    <source>
        <dbReference type="ARBA" id="ARBA00023136"/>
    </source>
</evidence>
<evidence type="ECO:0000256" key="9">
    <source>
        <dbReference type="ARBA" id="ARBA00022982"/>
    </source>
</evidence>
<evidence type="ECO:0000313" key="18">
    <source>
        <dbReference type="EMBL" id="BAV25017.1"/>
    </source>
</evidence>
<keyword evidence="13 16" id="KW-0496">Mitochondrion</keyword>
<feature type="transmembrane region" description="Helical" evidence="16">
    <location>
        <begin position="219"/>
        <end position="240"/>
    </location>
</feature>
<evidence type="ECO:0000256" key="6">
    <source>
        <dbReference type="ARBA" id="ARBA00022660"/>
    </source>
</evidence>
<keyword evidence="6 16" id="KW-0679">Respiratory chain</keyword>
<comment type="similarity">
    <text evidence="2 16">Belongs to the complex I subunit 4 family.</text>
</comment>
<keyword evidence="7 16" id="KW-0812">Transmembrane</keyword>